<reference evidence="1" key="1">
    <citation type="submission" date="2016-12" db="EMBL/GenBank/DDBJ databases">
        <title>The genomes of Aspergillus section Nigri reveals drivers in fungal speciation.</title>
        <authorList>
            <consortium name="DOE Joint Genome Institute"/>
            <person name="Vesth T.C."/>
            <person name="Nybo J."/>
            <person name="Theobald S."/>
            <person name="Brandl J."/>
            <person name="Frisvad J.C."/>
            <person name="Nielsen K.F."/>
            <person name="Lyhne E.K."/>
            <person name="Kogle M.E."/>
            <person name="Kuo A."/>
            <person name="Riley R."/>
            <person name="Clum A."/>
            <person name="Nolan M."/>
            <person name="Lipzen A."/>
            <person name="Salamov A."/>
            <person name="Henrissat B."/>
            <person name="Wiebenga A."/>
            <person name="De vries R.P."/>
            <person name="Grigoriev I.V."/>
            <person name="Mortensen U.H."/>
            <person name="Andersen M.R."/>
            <person name="Baker S.E."/>
        </authorList>
    </citation>
    <scope>NUCLEOTIDE SEQUENCE</scope>
    <source>
        <strain evidence="1">CBS 122712</strain>
    </source>
</reference>
<name>A0A317UJW7_ASPEC</name>
<keyword evidence="2" id="KW-1185">Reference proteome</keyword>
<organism evidence="1 2">
    <name type="scientific">Aspergillus eucalypticola (strain CBS 122712 / IBT 29274)</name>
    <dbReference type="NCBI Taxonomy" id="1448314"/>
    <lineage>
        <taxon>Eukaryota</taxon>
        <taxon>Fungi</taxon>
        <taxon>Dikarya</taxon>
        <taxon>Ascomycota</taxon>
        <taxon>Pezizomycotina</taxon>
        <taxon>Eurotiomycetes</taxon>
        <taxon>Eurotiomycetidae</taxon>
        <taxon>Eurotiales</taxon>
        <taxon>Aspergillaceae</taxon>
        <taxon>Aspergillus</taxon>
        <taxon>Aspergillus subgen. Circumdati</taxon>
    </lineage>
</organism>
<proteinExistence type="predicted"/>
<sequence length="92" mass="10719">MMCWLPRNHGGTLLFISPTFRPSIFELAHQDHRKTRVYLSTLELNWDEHDEIIIIHNVYNPVPDLEPANSAITTLQRVLDRWKGPEQITVGD</sequence>
<evidence type="ECO:0000313" key="1">
    <source>
        <dbReference type="EMBL" id="PWY61991.1"/>
    </source>
</evidence>
<dbReference type="AlphaFoldDB" id="A0A317UJW7"/>
<dbReference type="EMBL" id="MSFU01000050">
    <property type="protein sequence ID" value="PWY61991.1"/>
    <property type="molecule type" value="Genomic_DNA"/>
</dbReference>
<dbReference type="RefSeq" id="XP_025382000.1">
    <property type="nucleotide sequence ID" value="XM_025537197.1"/>
</dbReference>
<dbReference type="GeneID" id="37059159"/>
<comment type="caution">
    <text evidence="1">The sequence shown here is derived from an EMBL/GenBank/DDBJ whole genome shotgun (WGS) entry which is preliminary data.</text>
</comment>
<evidence type="ECO:0000313" key="2">
    <source>
        <dbReference type="Proteomes" id="UP000246171"/>
    </source>
</evidence>
<accession>A0A317UJW7</accession>
<dbReference type="Proteomes" id="UP000246171">
    <property type="component" value="Unassembled WGS sequence"/>
</dbReference>
<gene>
    <name evidence="1" type="ORF">BO83DRAFT_460243</name>
</gene>
<protein>
    <submittedName>
        <fullName evidence="1">Uncharacterized protein</fullName>
    </submittedName>
</protein>
<dbReference type="VEuPathDB" id="FungiDB:BO83DRAFT_460243"/>